<keyword evidence="3" id="KW-0479">Metal-binding</keyword>
<evidence type="ECO:0000256" key="2">
    <source>
        <dbReference type="ARBA" id="ARBA00022714"/>
    </source>
</evidence>
<evidence type="ECO:0000256" key="5">
    <source>
        <dbReference type="ARBA" id="ARBA00023014"/>
    </source>
</evidence>
<evidence type="ECO:0000313" key="9">
    <source>
        <dbReference type="Proteomes" id="UP000198981"/>
    </source>
</evidence>
<dbReference type="InterPro" id="IPR042128">
    <property type="entry name" value="NuoE_dom"/>
</dbReference>
<dbReference type="GO" id="GO:0051537">
    <property type="term" value="F:2 iron, 2 sulfur cluster binding"/>
    <property type="evidence" value="ECO:0007669"/>
    <property type="project" value="UniProtKB-KW"/>
</dbReference>
<evidence type="ECO:0000256" key="4">
    <source>
        <dbReference type="ARBA" id="ARBA00023004"/>
    </source>
</evidence>
<dbReference type="AlphaFoldDB" id="A0A1G4XZW9"/>
<proteinExistence type="inferred from homology"/>
<dbReference type="STRING" id="1960309.SAMN03159343_1834"/>
<feature type="region of interest" description="Disordered" evidence="7">
    <location>
        <begin position="241"/>
        <end position="366"/>
    </location>
</feature>
<reference evidence="9" key="1">
    <citation type="submission" date="2016-10" db="EMBL/GenBank/DDBJ databases">
        <authorList>
            <person name="Varghese N."/>
            <person name="Submissions S."/>
        </authorList>
    </citation>
    <scope>NUCLEOTIDE SEQUENCE [LARGE SCALE GENOMIC DNA]</scope>
    <source>
        <strain evidence="9">DSM 45722</strain>
    </source>
</reference>
<feature type="compositionally biased region" description="Low complexity" evidence="7">
    <location>
        <begin position="277"/>
        <end position="291"/>
    </location>
</feature>
<dbReference type="Proteomes" id="UP000198981">
    <property type="component" value="Unassembled WGS sequence"/>
</dbReference>
<gene>
    <name evidence="8" type="ORF">SAMN03159343_1834</name>
</gene>
<dbReference type="PANTHER" id="PTHR10371:SF3">
    <property type="entry name" value="NADH DEHYDROGENASE [UBIQUINONE] FLAVOPROTEIN 2, MITOCHONDRIAL"/>
    <property type="match status" value="1"/>
</dbReference>
<dbReference type="InterPro" id="IPR036249">
    <property type="entry name" value="Thioredoxin-like_sf"/>
</dbReference>
<comment type="cofactor">
    <cofactor evidence="6">
        <name>[2Fe-2S] cluster</name>
        <dbReference type="ChEBI" id="CHEBI:190135"/>
    </cofactor>
</comment>
<dbReference type="CDD" id="cd03064">
    <property type="entry name" value="TRX_Fd_NuoE"/>
    <property type="match status" value="1"/>
</dbReference>
<evidence type="ECO:0000256" key="1">
    <source>
        <dbReference type="ARBA" id="ARBA00010643"/>
    </source>
</evidence>
<dbReference type="Gene3D" id="1.10.10.1590">
    <property type="entry name" value="NADH-quinone oxidoreductase subunit E"/>
    <property type="match status" value="1"/>
</dbReference>
<dbReference type="GO" id="GO:0046872">
    <property type="term" value="F:metal ion binding"/>
    <property type="evidence" value="ECO:0007669"/>
    <property type="project" value="UniProtKB-KW"/>
</dbReference>
<dbReference type="NCBIfam" id="NF005721">
    <property type="entry name" value="PRK07539.1-1"/>
    <property type="match status" value="1"/>
</dbReference>
<name>A0A1G4XZW9_9ACTN</name>
<dbReference type="EMBL" id="FMUH01000002">
    <property type="protein sequence ID" value="SCX46630.1"/>
    <property type="molecule type" value="Genomic_DNA"/>
</dbReference>
<evidence type="ECO:0000256" key="3">
    <source>
        <dbReference type="ARBA" id="ARBA00022723"/>
    </source>
</evidence>
<dbReference type="PANTHER" id="PTHR10371">
    <property type="entry name" value="NADH DEHYDROGENASE UBIQUINONE FLAVOPROTEIN 2, MITOCHONDRIAL"/>
    <property type="match status" value="1"/>
</dbReference>
<dbReference type="OrthoDB" id="9807941at2"/>
<keyword evidence="5" id="KW-0411">Iron-sulfur</keyword>
<dbReference type="Pfam" id="PF01257">
    <property type="entry name" value="2Fe-2S_thioredx"/>
    <property type="match status" value="1"/>
</dbReference>
<evidence type="ECO:0000256" key="6">
    <source>
        <dbReference type="ARBA" id="ARBA00034078"/>
    </source>
</evidence>
<comment type="similarity">
    <text evidence="1">Belongs to the complex I 24 kDa subunit family.</text>
</comment>
<dbReference type="GO" id="GO:0003954">
    <property type="term" value="F:NADH dehydrogenase activity"/>
    <property type="evidence" value="ECO:0007669"/>
    <property type="project" value="TreeGrafter"/>
</dbReference>
<dbReference type="SUPFAM" id="SSF52833">
    <property type="entry name" value="Thioredoxin-like"/>
    <property type="match status" value="1"/>
</dbReference>
<evidence type="ECO:0000313" key="8">
    <source>
        <dbReference type="EMBL" id="SCX46630.1"/>
    </source>
</evidence>
<dbReference type="Gene3D" id="3.40.30.10">
    <property type="entry name" value="Glutaredoxin"/>
    <property type="match status" value="1"/>
</dbReference>
<sequence>MSALPGSAEGTAVTGLDSSAVEVHEDLPPLTEQTRLECREIMARYPVPRSALLPMLHLVQSVQGYVSPEGVALCAQELGLTKAEVGAVATFYTMFKRRPTGRHLVSVCTNTLCAVLGGQRIYDAVADELGVHHDETTADGSITLEHAECLAACDYAPVVTVDYEFYDQQDVGAALELVAALRRGERPDPTRGAPLTDFRGVSRQLAGFSQHADDAAARAAVDGPSAGVPTLRGVRLAAERGEAAPPMPGSAAGSADARPTEAGEPSQHAGPRSGTEGLPSPGGSDGAGAPRDAVRPDGDDGQTPGAEAADAQVAAADNPAERSGAQQNHPDRPEPAGREAADRDAPAPDVDGQAQSGSGTSVPREV</sequence>
<feature type="compositionally biased region" description="Polar residues" evidence="7">
    <location>
        <begin position="353"/>
        <end position="366"/>
    </location>
</feature>
<organism evidence="8 9">
    <name type="scientific">Klenkia marina</name>
    <dbReference type="NCBI Taxonomy" id="1960309"/>
    <lineage>
        <taxon>Bacteria</taxon>
        <taxon>Bacillati</taxon>
        <taxon>Actinomycetota</taxon>
        <taxon>Actinomycetes</taxon>
        <taxon>Geodermatophilales</taxon>
        <taxon>Geodermatophilaceae</taxon>
        <taxon>Klenkia</taxon>
    </lineage>
</organism>
<accession>A0A1G4XZW9</accession>
<feature type="compositionally biased region" description="Basic and acidic residues" evidence="7">
    <location>
        <begin position="329"/>
        <end position="346"/>
    </location>
</feature>
<keyword evidence="9" id="KW-1185">Reference proteome</keyword>
<dbReference type="FunFam" id="1.10.10.1590:FF:000001">
    <property type="entry name" value="NADH-quinone oxidoreductase subunit E"/>
    <property type="match status" value="1"/>
</dbReference>
<evidence type="ECO:0000256" key="7">
    <source>
        <dbReference type="SAM" id="MobiDB-lite"/>
    </source>
</evidence>
<protein>
    <submittedName>
        <fullName evidence="8">NADH-quinone oxidoreductase subunit E</fullName>
    </submittedName>
</protein>
<keyword evidence="4" id="KW-0408">Iron</keyword>
<feature type="compositionally biased region" description="Low complexity" evidence="7">
    <location>
        <begin position="306"/>
        <end position="318"/>
    </location>
</feature>
<dbReference type="RefSeq" id="WP_092802483.1">
    <property type="nucleotide sequence ID" value="NZ_FMUH01000002.1"/>
</dbReference>
<keyword evidence="2" id="KW-0001">2Fe-2S</keyword>
<dbReference type="InterPro" id="IPR041921">
    <property type="entry name" value="NuoE_N"/>
</dbReference>